<keyword evidence="7" id="KW-1185">Reference proteome</keyword>
<evidence type="ECO:0000313" key="7">
    <source>
        <dbReference type="Proteomes" id="UP001222932"/>
    </source>
</evidence>
<accession>A0AAD3TQL4</accession>
<evidence type="ECO:0000259" key="5">
    <source>
        <dbReference type="PROSITE" id="PS51891"/>
    </source>
</evidence>
<evidence type="ECO:0000256" key="3">
    <source>
        <dbReference type="ARBA" id="ARBA00022833"/>
    </source>
</evidence>
<comment type="caution">
    <text evidence="6">The sequence shown here is derived from an EMBL/GenBank/DDBJ whole genome shotgun (WGS) entry which is preliminary data.</text>
</comment>
<evidence type="ECO:0000256" key="4">
    <source>
        <dbReference type="ARBA" id="ARBA00023239"/>
    </source>
</evidence>
<reference evidence="6" key="1">
    <citation type="journal article" date="2023" name="BMC Genomics">
        <title>Chromosome-level genome assemblies of Cutaneotrichosporon spp. (Trichosporonales, Basidiomycota) reveal imbalanced evolution between nucleotide sequences and chromosome synteny.</title>
        <authorList>
            <person name="Kobayashi Y."/>
            <person name="Kayamori A."/>
            <person name="Aoki K."/>
            <person name="Shiwa Y."/>
            <person name="Matsutani M."/>
            <person name="Fujita N."/>
            <person name="Sugita T."/>
            <person name="Iwasaki W."/>
            <person name="Tanaka N."/>
            <person name="Takashima M."/>
        </authorList>
    </citation>
    <scope>NUCLEOTIDE SEQUENCE</scope>
    <source>
        <strain evidence="6">HIS016</strain>
    </source>
</reference>
<keyword evidence="2" id="KW-0479">Metal-binding</keyword>
<sequence length="264" mass="28977">MKLAGECNCGAVTMSVSGEPSIISICHCTDCRRFTGHVSAYIIAFDAAEITGPVRGWTTRAESGKEAVRFFCPHCGSGVYARHIGEPRVFINGGLCIPGTLAPPTKEFWMRSAEPWDAAYPNTFAMEFQPLREPIPQRRLEWATAEGRCNCGQIRVGVKTIQHAVVCSCTTCRRFTGSISAYLAIVGRDDLEMVGRPKTWSSLAESGRRVRRMFCGECGSSIAIEHDARVEVYGGILPLGSLPPPEGQRFRQNVEKWAKAYPVA</sequence>
<dbReference type="EMBL" id="BTCM01000002">
    <property type="protein sequence ID" value="GMK55007.1"/>
    <property type="molecule type" value="Genomic_DNA"/>
</dbReference>
<dbReference type="Proteomes" id="UP001222932">
    <property type="component" value="Unassembled WGS sequence"/>
</dbReference>
<comment type="similarity">
    <text evidence="1">Belongs to the Gfa family.</text>
</comment>
<dbReference type="InterPro" id="IPR011057">
    <property type="entry name" value="Mss4-like_sf"/>
</dbReference>
<name>A0AAD3TQL4_9TREE</name>
<organism evidence="6 7">
    <name type="scientific">Cutaneotrichosporon spelunceum</name>
    <dbReference type="NCBI Taxonomy" id="1672016"/>
    <lineage>
        <taxon>Eukaryota</taxon>
        <taxon>Fungi</taxon>
        <taxon>Dikarya</taxon>
        <taxon>Basidiomycota</taxon>
        <taxon>Agaricomycotina</taxon>
        <taxon>Tremellomycetes</taxon>
        <taxon>Trichosporonales</taxon>
        <taxon>Trichosporonaceae</taxon>
        <taxon>Cutaneotrichosporon</taxon>
    </lineage>
</organism>
<evidence type="ECO:0000313" key="6">
    <source>
        <dbReference type="EMBL" id="GMK55007.1"/>
    </source>
</evidence>
<gene>
    <name evidence="6" type="ORF">CspeluHIS016_0200630</name>
</gene>
<dbReference type="PANTHER" id="PTHR33337:SF40">
    <property type="entry name" value="CENP-V_GFA DOMAIN-CONTAINING PROTEIN-RELATED"/>
    <property type="match status" value="1"/>
</dbReference>
<protein>
    <recommendedName>
        <fullName evidence="5">CENP-V/GFA domain-containing protein</fullName>
    </recommendedName>
</protein>
<dbReference type="AlphaFoldDB" id="A0AAD3TQL4"/>
<proteinExistence type="inferred from homology"/>
<dbReference type="Pfam" id="PF04828">
    <property type="entry name" value="GFA"/>
    <property type="match status" value="2"/>
</dbReference>
<reference evidence="6" key="2">
    <citation type="submission" date="2023-06" db="EMBL/GenBank/DDBJ databases">
        <authorList>
            <person name="Kobayashi Y."/>
            <person name="Kayamori A."/>
            <person name="Aoki K."/>
            <person name="Shiwa Y."/>
            <person name="Fujita N."/>
            <person name="Sugita T."/>
            <person name="Iwasaki W."/>
            <person name="Tanaka N."/>
            <person name="Takashima M."/>
        </authorList>
    </citation>
    <scope>NUCLEOTIDE SEQUENCE</scope>
    <source>
        <strain evidence="6">HIS016</strain>
    </source>
</reference>
<evidence type="ECO:0000256" key="1">
    <source>
        <dbReference type="ARBA" id="ARBA00005495"/>
    </source>
</evidence>
<evidence type="ECO:0000256" key="2">
    <source>
        <dbReference type="ARBA" id="ARBA00022723"/>
    </source>
</evidence>
<dbReference type="GO" id="GO:0016846">
    <property type="term" value="F:carbon-sulfur lyase activity"/>
    <property type="evidence" value="ECO:0007669"/>
    <property type="project" value="InterPro"/>
</dbReference>
<dbReference type="PANTHER" id="PTHR33337">
    <property type="entry name" value="GFA DOMAIN-CONTAINING PROTEIN"/>
    <property type="match status" value="1"/>
</dbReference>
<keyword evidence="3" id="KW-0862">Zinc</keyword>
<feature type="domain" description="CENP-V/GFA" evidence="5">
    <location>
        <begin position="145"/>
        <end position="258"/>
    </location>
</feature>
<keyword evidence="4" id="KW-0456">Lyase</keyword>
<dbReference type="Gene3D" id="3.90.1590.10">
    <property type="entry name" value="glutathione-dependent formaldehyde- activating enzyme (gfa)"/>
    <property type="match status" value="2"/>
</dbReference>
<dbReference type="GO" id="GO:0046872">
    <property type="term" value="F:metal ion binding"/>
    <property type="evidence" value="ECO:0007669"/>
    <property type="project" value="UniProtKB-KW"/>
</dbReference>
<dbReference type="SUPFAM" id="SSF51316">
    <property type="entry name" value="Mss4-like"/>
    <property type="match status" value="2"/>
</dbReference>
<dbReference type="InterPro" id="IPR006913">
    <property type="entry name" value="CENP-V/GFA"/>
</dbReference>
<dbReference type="PROSITE" id="PS51891">
    <property type="entry name" value="CENP_V_GFA"/>
    <property type="match status" value="2"/>
</dbReference>
<feature type="domain" description="CENP-V/GFA" evidence="5">
    <location>
        <begin position="3"/>
        <end position="117"/>
    </location>
</feature>